<organism evidence="3 4">
    <name type="scientific">Acer negundo</name>
    <name type="common">Box elder</name>
    <dbReference type="NCBI Taxonomy" id="4023"/>
    <lineage>
        <taxon>Eukaryota</taxon>
        <taxon>Viridiplantae</taxon>
        <taxon>Streptophyta</taxon>
        <taxon>Embryophyta</taxon>
        <taxon>Tracheophyta</taxon>
        <taxon>Spermatophyta</taxon>
        <taxon>Magnoliopsida</taxon>
        <taxon>eudicotyledons</taxon>
        <taxon>Gunneridae</taxon>
        <taxon>Pentapetalae</taxon>
        <taxon>rosids</taxon>
        <taxon>malvids</taxon>
        <taxon>Sapindales</taxon>
        <taxon>Sapindaceae</taxon>
        <taxon>Hippocastanoideae</taxon>
        <taxon>Acereae</taxon>
        <taxon>Acer</taxon>
    </lineage>
</organism>
<gene>
    <name evidence="3" type="ORF">LWI28_018729</name>
</gene>
<dbReference type="Pfam" id="PF25597">
    <property type="entry name" value="SH3_retrovirus"/>
    <property type="match status" value="1"/>
</dbReference>
<dbReference type="EMBL" id="JAJSOW010000102">
    <property type="protein sequence ID" value="KAI9177744.1"/>
    <property type="molecule type" value="Genomic_DNA"/>
</dbReference>
<feature type="region of interest" description="Disordered" evidence="1">
    <location>
        <begin position="561"/>
        <end position="586"/>
    </location>
</feature>
<reference evidence="3" key="2">
    <citation type="submission" date="2023-02" db="EMBL/GenBank/DDBJ databases">
        <authorList>
            <person name="Swenson N.G."/>
            <person name="Wegrzyn J.L."/>
            <person name="Mcevoy S.L."/>
        </authorList>
    </citation>
    <scope>NUCLEOTIDE SEQUENCE</scope>
    <source>
        <strain evidence="3">91603</strain>
        <tissue evidence="3">Leaf</tissue>
    </source>
</reference>
<dbReference type="GO" id="GO:0015074">
    <property type="term" value="P:DNA integration"/>
    <property type="evidence" value="ECO:0007669"/>
    <property type="project" value="InterPro"/>
</dbReference>
<reference evidence="3" key="1">
    <citation type="journal article" date="2022" name="Plant J.">
        <title>Strategies of tolerance reflected in two North American maple genomes.</title>
        <authorList>
            <person name="McEvoy S.L."/>
            <person name="Sezen U.U."/>
            <person name="Trouern-Trend A."/>
            <person name="McMahon S.M."/>
            <person name="Schaberg P.G."/>
            <person name="Yang J."/>
            <person name="Wegrzyn J.L."/>
            <person name="Swenson N.G."/>
        </authorList>
    </citation>
    <scope>NUCLEOTIDE SEQUENCE</scope>
    <source>
        <strain evidence="3">91603</strain>
    </source>
</reference>
<dbReference type="Gene3D" id="3.30.420.10">
    <property type="entry name" value="Ribonuclease H-like superfamily/Ribonuclease H"/>
    <property type="match status" value="1"/>
</dbReference>
<evidence type="ECO:0000313" key="3">
    <source>
        <dbReference type="EMBL" id="KAI9177744.1"/>
    </source>
</evidence>
<dbReference type="InterPro" id="IPR012337">
    <property type="entry name" value="RNaseH-like_sf"/>
</dbReference>
<dbReference type="Proteomes" id="UP001064489">
    <property type="component" value="Chromosome 5"/>
</dbReference>
<name>A0AAD5NRT4_ACENE</name>
<feature type="compositionally biased region" description="Low complexity" evidence="1">
    <location>
        <begin position="574"/>
        <end position="586"/>
    </location>
</feature>
<sequence>MATSASSSSTAVTIISSSSSAHDTTSSGNTIISINIAAQASLKLTATSYRSWKLQFHTVLIGFDLMGFVDGNCSCPPATITTDNTSTPNPAHHIWVRQDQLLLNAILSSISPSIIPFIVSAKTVHDAWTALANTYAKPFRGHIIHLKGVLTNISKGTQSITEYIQHAKSVADELAMLDAPENPEDLTVKILNGLGDEFKDISSIVRARDSAISFEELHEKLLNSEAFFKQNSTRIQRLPITANYVAKPSSGGHQSHNHNRNYNNRFSASHIATNSDNGGEYIVLRYTLASHGISHYTNPPHTPEHNSVSERRHRHIVETSLSLLTHASLPLTFWSYAFTTAVHLINRMPTPLLGMMSPFEKIFNTRPSYAKLRVFGCLCYPWIRPYNSHKLESRSKACIFIGYSLTQRAHHCLDMETSRIFVSRYVNFVESVFSHKTLHTSLPRSSATTSTNWLSNETLAVSVPVSHFHSSADMALHETPLQNPPSSSRAWAVHPQPSLPSLASLTAVPFQHTHMSPHNLTTHQPNQLHQTAPLHVAPVDQPISTTVHKIHAAPVTNFDQHSPITAPIAPPNLPATAPYSPTTAST</sequence>
<dbReference type="InterPro" id="IPR001584">
    <property type="entry name" value="Integrase_cat-core"/>
</dbReference>
<keyword evidence="4" id="KW-1185">Reference proteome</keyword>
<dbReference type="InterPro" id="IPR036397">
    <property type="entry name" value="RNaseH_sf"/>
</dbReference>
<dbReference type="Pfam" id="PF14223">
    <property type="entry name" value="Retrotran_gag_2"/>
    <property type="match status" value="1"/>
</dbReference>
<dbReference type="SUPFAM" id="SSF53098">
    <property type="entry name" value="Ribonuclease H-like"/>
    <property type="match status" value="1"/>
</dbReference>
<comment type="caution">
    <text evidence="3">The sequence shown here is derived from an EMBL/GenBank/DDBJ whole genome shotgun (WGS) entry which is preliminary data.</text>
</comment>
<feature type="domain" description="Integrase catalytic" evidence="2">
    <location>
        <begin position="275"/>
        <end position="366"/>
    </location>
</feature>
<dbReference type="InterPro" id="IPR057670">
    <property type="entry name" value="SH3_retrovirus"/>
</dbReference>
<dbReference type="GO" id="GO:0003676">
    <property type="term" value="F:nucleic acid binding"/>
    <property type="evidence" value="ECO:0007669"/>
    <property type="project" value="InterPro"/>
</dbReference>
<evidence type="ECO:0000256" key="1">
    <source>
        <dbReference type="SAM" id="MobiDB-lite"/>
    </source>
</evidence>
<proteinExistence type="predicted"/>
<dbReference type="PANTHER" id="PTHR47481:SF22">
    <property type="entry name" value="RETROTRANSPOSON GAG DOMAIN-CONTAINING PROTEIN"/>
    <property type="match status" value="1"/>
</dbReference>
<accession>A0AAD5NRT4</accession>
<dbReference type="PANTHER" id="PTHR47481">
    <property type="match status" value="1"/>
</dbReference>
<evidence type="ECO:0000313" key="4">
    <source>
        <dbReference type="Proteomes" id="UP001064489"/>
    </source>
</evidence>
<protein>
    <recommendedName>
        <fullName evidence="2">Integrase catalytic domain-containing protein</fullName>
    </recommendedName>
</protein>
<dbReference type="AlphaFoldDB" id="A0AAD5NRT4"/>
<evidence type="ECO:0000259" key="2">
    <source>
        <dbReference type="PROSITE" id="PS50994"/>
    </source>
</evidence>
<dbReference type="PROSITE" id="PS50994">
    <property type="entry name" value="INTEGRASE"/>
    <property type="match status" value="1"/>
</dbReference>